<evidence type="ECO:0000259" key="10">
    <source>
        <dbReference type="PROSITE" id="PS51103"/>
    </source>
</evidence>
<evidence type="ECO:0000256" key="3">
    <source>
        <dbReference type="ARBA" id="ARBA00022475"/>
    </source>
</evidence>
<evidence type="ECO:0000256" key="9">
    <source>
        <dbReference type="SAM" id="Phobius"/>
    </source>
</evidence>
<evidence type="ECO:0000256" key="2">
    <source>
        <dbReference type="ARBA" id="ARBA00022448"/>
    </source>
</evidence>
<evidence type="ECO:0000256" key="5">
    <source>
        <dbReference type="ARBA" id="ARBA00022683"/>
    </source>
</evidence>
<dbReference type="InterPro" id="IPR050429">
    <property type="entry name" value="PTS_Glucose_EIICBA"/>
</dbReference>
<feature type="transmembrane region" description="Helical" evidence="9">
    <location>
        <begin position="410"/>
        <end position="427"/>
    </location>
</feature>
<dbReference type="EMBL" id="CP017015">
    <property type="protein sequence ID" value="AOG60552.1"/>
    <property type="molecule type" value="Genomic_DNA"/>
</dbReference>
<protein>
    <submittedName>
        <fullName evidence="11">PTS system, glucose-specific IIBC component</fullName>
    </submittedName>
</protein>
<dbReference type="GO" id="GO:0009401">
    <property type="term" value="P:phosphoenolpyruvate-dependent sugar phosphotransferase system"/>
    <property type="evidence" value="ECO:0007669"/>
    <property type="project" value="UniProtKB-KW"/>
</dbReference>
<keyword evidence="8 9" id="KW-0472">Membrane</keyword>
<dbReference type="InterPro" id="IPR003352">
    <property type="entry name" value="PTS_EIIC"/>
</dbReference>
<dbReference type="OrthoDB" id="9764327at2"/>
<keyword evidence="6 9" id="KW-0812">Transmembrane</keyword>
<evidence type="ECO:0000256" key="4">
    <source>
        <dbReference type="ARBA" id="ARBA00022597"/>
    </source>
</evidence>
<keyword evidence="7 9" id="KW-1133">Transmembrane helix</keyword>
<evidence type="ECO:0000256" key="8">
    <source>
        <dbReference type="ARBA" id="ARBA00023136"/>
    </source>
</evidence>
<dbReference type="GO" id="GO:0090563">
    <property type="term" value="F:protein-phosphocysteine-sugar phosphotransferase activity"/>
    <property type="evidence" value="ECO:0007669"/>
    <property type="project" value="TreeGrafter"/>
</dbReference>
<evidence type="ECO:0000256" key="6">
    <source>
        <dbReference type="ARBA" id="ARBA00022692"/>
    </source>
</evidence>
<dbReference type="PANTHER" id="PTHR30009">
    <property type="entry name" value="CYTOCHROME C-TYPE SYNTHESIS PROTEIN AND PTS TRANSMEMBRANE COMPONENT"/>
    <property type="match status" value="1"/>
</dbReference>
<feature type="transmembrane region" description="Helical" evidence="9">
    <location>
        <begin position="491"/>
        <end position="513"/>
    </location>
</feature>
<feature type="transmembrane region" description="Helical" evidence="9">
    <location>
        <begin position="48"/>
        <end position="72"/>
    </location>
</feature>
<dbReference type="PANTHER" id="PTHR30009:SF20">
    <property type="entry name" value="PTS SYSTEM GLUCOSE-SPECIFIC EIICB COMPONENT-RELATED"/>
    <property type="match status" value="1"/>
</dbReference>
<keyword evidence="3" id="KW-1003">Cell membrane</keyword>
<dbReference type="AlphaFoldDB" id="A0A1B3SKT9"/>
<name>A0A1B3SKT9_9MOLU</name>
<feature type="transmembrane region" description="Helical" evidence="9">
    <location>
        <begin position="203"/>
        <end position="226"/>
    </location>
</feature>
<dbReference type="PATRIC" id="fig|216938.3.peg.613"/>
<feature type="transmembrane region" description="Helical" evidence="9">
    <location>
        <begin position="433"/>
        <end position="455"/>
    </location>
</feature>
<evidence type="ECO:0000313" key="11">
    <source>
        <dbReference type="EMBL" id="AOG60552.1"/>
    </source>
</evidence>
<sequence>MKKNQFNNKDFDNLQIDFNSDSFKQKVFNKFELSWYTKNSLKGFLRKVGTSFGFVIILMPIFGITLSIGYILDTYKVSSTAVNVFKSIGSVLFANIGIWFALSICIGFTNNKGVSVYSSIIFYIVFNIAISAFVKNNNDIFFDILFWKNLESKIYLSNSFGVKTFNTGVIGGIFCGSITALIYNKFKDVKLIKGLEFFSKEKFVLIIVPFFAFIGSILFMMIWPIMGYSLKYIGSLVDKSPIGLDSFIFRTIQRILIPFGSGLLWQAPMWYTDLGGNLSNYQGQLFAEYLLRKNFVDSASEIYQFLSNSKSMVWSNLSNIVNNFDSGKYNNIFEDWIKNTNLEKLWDLKGDQVISVGVMNSEYITAQDCWNCGIRVTRFLTGGFVNSIFALPTIGIVIYLRIEKIERTKYLGSFVTAILTSFLLGITEPIEFMFCYICPFFFFAIYAPLVGFMGLTTSLLNVKIGTTFSTGLFDFVFNGIIPTINGQKTNIWMLPIIGIVFITITFLITWFYFKKIKFDPLEKAVEKKVYIKNTVLEIKNFFISTKNINNIYNNENCIEVTTNKLLTNNEFDKFFDCVEVLGNKKYKYKIKNNLKESFQIFINAYDANKFINYLKLNYKVEYKKIKKEYIKKIKSKK</sequence>
<dbReference type="KEGG" id="shj:SHELI_v1c06010"/>
<evidence type="ECO:0000256" key="7">
    <source>
        <dbReference type="ARBA" id="ARBA00022989"/>
    </source>
</evidence>
<feature type="transmembrane region" description="Helical" evidence="9">
    <location>
        <begin position="467"/>
        <end position="485"/>
    </location>
</feature>
<dbReference type="STRING" id="216938.SHELI_v1c06010"/>
<dbReference type="Proteomes" id="UP000094378">
    <property type="component" value="Chromosome"/>
</dbReference>
<comment type="subcellular location">
    <subcellularLocation>
        <location evidence="1">Cell membrane</location>
        <topology evidence="1">Multi-pass membrane protein</topology>
    </subcellularLocation>
</comment>
<dbReference type="Pfam" id="PF02378">
    <property type="entry name" value="PTS_EIIC"/>
    <property type="match status" value="2"/>
</dbReference>
<gene>
    <name evidence="11" type="primary">ptsG</name>
    <name evidence="11" type="ORF">SHELI_v1c06010</name>
</gene>
<keyword evidence="12" id="KW-1185">Reference proteome</keyword>
<feature type="transmembrane region" description="Helical" evidence="9">
    <location>
        <begin position="84"/>
        <end position="102"/>
    </location>
</feature>
<dbReference type="InterPro" id="IPR013013">
    <property type="entry name" value="PTS_EIIC_1"/>
</dbReference>
<reference evidence="11 12" key="1">
    <citation type="submission" date="2016-08" db="EMBL/GenBank/DDBJ databases">
        <title>Complete genome sequence of Spiroplasma helicoides TABS-2 (DSM 22551).</title>
        <authorList>
            <person name="Shen W.-Y."/>
            <person name="Lo W.-S."/>
            <person name="Lai Y.-C."/>
            <person name="Kuo C.-H."/>
        </authorList>
    </citation>
    <scope>NUCLEOTIDE SEQUENCE [LARGE SCALE GENOMIC DNA]</scope>
    <source>
        <strain evidence="11 12">TABS-2</strain>
    </source>
</reference>
<keyword evidence="5" id="KW-0598">Phosphotransferase system</keyword>
<feature type="transmembrane region" description="Helical" evidence="9">
    <location>
        <begin position="165"/>
        <end position="183"/>
    </location>
</feature>
<feature type="transmembrane region" description="Helical" evidence="9">
    <location>
        <begin position="379"/>
        <end position="398"/>
    </location>
</feature>
<dbReference type="GO" id="GO:0008982">
    <property type="term" value="F:protein-N(PI)-phosphohistidine-sugar phosphotransferase activity"/>
    <property type="evidence" value="ECO:0007669"/>
    <property type="project" value="InterPro"/>
</dbReference>
<evidence type="ECO:0000313" key="12">
    <source>
        <dbReference type="Proteomes" id="UP000094378"/>
    </source>
</evidence>
<proteinExistence type="predicted"/>
<dbReference type="PROSITE" id="PS51103">
    <property type="entry name" value="PTS_EIIC_TYPE_1"/>
    <property type="match status" value="1"/>
</dbReference>
<organism evidence="11 12">
    <name type="scientific">Spiroplasma helicoides</name>
    <dbReference type="NCBI Taxonomy" id="216938"/>
    <lineage>
        <taxon>Bacteria</taxon>
        <taxon>Bacillati</taxon>
        <taxon>Mycoplasmatota</taxon>
        <taxon>Mollicutes</taxon>
        <taxon>Entomoplasmatales</taxon>
        <taxon>Spiroplasmataceae</taxon>
        <taxon>Spiroplasma</taxon>
    </lineage>
</organism>
<dbReference type="RefSeq" id="WP_069116580.1">
    <property type="nucleotide sequence ID" value="NZ_CP017015.1"/>
</dbReference>
<keyword evidence="2" id="KW-0813">Transport</keyword>
<feature type="domain" description="PTS EIIC type-1" evidence="10">
    <location>
        <begin position="39"/>
        <end position="525"/>
    </location>
</feature>
<accession>A0A1B3SKT9</accession>
<keyword evidence="4" id="KW-0762">Sugar transport</keyword>
<evidence type="ECO:0000256" key="1">
    <source>
        <dbReference type="ARBA" id="ARBA00004651"/>
    </source>
</evidence>
<dbReference type="GO" id="GO:0005886">
    <property type="term" value="C:plasma membrane"/>
    <property type="evidence" value="ECO:0007669"/>
    <property type="project" value="UniProtKB-SubCell"/>
</dbReference>
<feature type="transmembrane region" description="Helical" evidence="9">
    <location>
        <begin position="114"/>
        <end position="134"/>
    </location>
</feature>